<accession>A0AAE5TQJ2</accession>
<dbReference type="InterPro" id="IPR020594">
    <property type="entry name" value="Ribosomal_bL9_bac/chp"/>
</dbReference>
<evidence type="ECO:0000313" key="10">
    <source>
        <dbReference type="EMBL" id="QAS69646.1"/>
    </source>
</evidence>
<dbReference type="Pfam" id="PF01281">
    <property type="entry name" value="Ribosomal_L9_N"/>
    <property type="match status" value="1"/>
</dbReference>
<dbReference type="GO" id="GO:1990904">
    <property type="term" value="C:ribonucleoprotein complex"/>
    <property type="evidence" value="ECO:0007669"/>
    <property type="project" value="UniProtKB-KW"/>
</dbReference>
<keyword evidence="2 7" id="KW-0699">rRNA-binding</keyword>
<proteinExistence type="inferred from homology"/>
<dbReference type="NCBIfam" id="TIGR00158">
    <property type="entry name" value="L9"/>
    <property type="match status" value="1"/>
</dbReference>
<dbReference type="KEGG" id="osi:DLJ48_03480"/>
<dbReference type="InterPro" id="IPR036935">
    <property type="entry name" value="Ribosomal_bL9_N_sf"/>
</dbReference>
<dbReference type="InterPro" id="IPR020069">
    <property type="entry name" value="Ribosomal_bL9_C"/>
</dbReference>
<comment type="similarity">
    <text evidence="1 7">Belongs to the bacterial ribosomal protein bL9 family.</text>
</comment>
<evidence type="ECO:0000256" key="6">
    <source>
        <dbReference type="ARBA" id="ARBA00035292"/>
    </source>
</evidence>
<dbReference type="SUPFAM" id="SSF55653">
    <property type="entry name" value="Ribosomal protein L9 C-domain"/>
    <property type="match status" value="1"/>
</dbReference>
<dbReference type="Proteomes" id="UP001167919">
    <property type="component" value="Unassembled WGS sequence"/>
</dbReference>
<dbReference type="InterPro" id="IPR020070">
    <property type="entry name" value="Ribosomal_bL9_N"/>
</dbReference>
<reference evidence="9" key="2">
    <citation type="submission" date="2019-01" db="EMBL/GenBank/DDBJ databases">
        <title>Oenococcus sicerae UCMA17102.</title>
        <authorList>
            <person name="Cousin F.J."/>
            <person name="Le Guellec R."/>
            <person name="Cretenet M."/>
        </authorList>
    </citation>
    <scope>NUCLEOTIDE SEQUENCE</scope>
    <source>
        <strain evidence="9">UCMA17102</strain>
    </source>
</reference>
<dbReference type="RefSeq" id="WP_128685937.1">
    <property type="nucleotide sequence ID" value="NZ_CP029684.2"/>
</dbReference>
<dbReference type="Proteomes" id="UP000286907">
    <property type="component" value="Chromosome"/>
</dbReference>
<dbReference type="InterPro" id="IPR009027">
    <property type="entry name" value="Ribosomal_bL9/RNase_H1_N"/>
</dbReference>
<protein>
    <recommendedName>
        <fullName evidence="6 7">Large ribosomal subunit protein bL9</fullName>
    </recommendedName>
</protein>
<evidence type="ECO:0000259" key="8">
    <source>
        <dbReference type="PROSITE" id="PS00651"/>
    </source>
</evidence>
<keyword evidence="3 7" id="KW-0694">RNA-binding</keyword>
<keyword evidence="11" id="KW-1185">Reference proteome</keyword>
<dbReference type="GO" id="GO:0005840">
    <property type="term" value="C:ribosome"/>
    <property type="evidence" value="ECO:0007669"/>
    <property type="project" value="UniProtKB-KW"/>
</dbReference>
<keyword evidence="5 7" id="KW-0687">Ribonucleoprotein</keyword>
<dbReference type="InterPro" id="IPR000244">
    <property type="entry name" value="Ribosomal_bL9"/>
</dbReference>
<evidence type="ECO:0000256" key="7">
    <source>
        <dbReference type="HAMAP-Rule" id="MF_00503"/>
    </source>
</evidence>
<dbReference type="SUPFAM" id="SSF55658">
    <property type="entry name" value="L9 N-domain-like"/>
    <property type="match status" value="1"/>
</dbReference>
<dbReference type="EMBL" id="SDWY01000002">
    <property type="protein sequence ID" value="MDN6900036.1"/>
    <property type="molecule type" value="Genomic_DNA"/>
</dbReference>
<comment type="function">
    <text evidence="7">Binds to the 23S rRNA.</text>
</comment>
<evidence type="ECO:0000256" key="5">
    <source>
        <dbReference type="ARBA" id="ARBA00023274"/>
    </source>
</evidence>
<dbReference type="Pfam" id="PF03948">
    <property type="entry name" value="Ribosomal_L9_C"/>
    <property type="match status" value="1"/>
</dbReference>
<organism evidence="10 11">
    <name type="scientific">Oenococcus sicerae</name>
    <dbReference type="NCBI Taxonomy" id="2203724"/>
    <lineage>
        <taxon>Bacteria</taxon>
        <taxon>Bacillati</taxon>
        <taxon>Bacillota</taxon>
        <taxon>Bacilli</taxon>
        <taxon>Lactobacillales</taxon>
        <taxon>Lactobacillaceae</taxon>
        <taxon>Oenococcus</taxon>
    </lineage>
</organism>
<dbReference type="GO" id="GO:0003735">
    <property type="term" value="F:structural constituent of ribosome"/>
    <property type="evidence" value="ECO:0007669"/>
    <property type="project" value="InterPro"/>
</dbReference>
<dbReference type="Gene3D" id="3.10.430.100">
    <property type="entry name" value="Ribosomal protein L9, C-terminal domain"/>
    <property type="match status" value="1"/>
</dbReference>
<name>A0AAE5TQJ2_9LACO</name>
<reference evidence="10" key="3">
    <citation type="submission" date="2020-01" db="EMBL/GenBank/DDBJ databases">
        <authorList>
            <person name="Cousin F.J."/>
            <person name="Le Guellec R."/>
            <person name="Cretenet M."/>
        </authorList>
    </citation>
    <scope>NUCLEOTIDE SEQUENCE</scope>
    <source>
        <strain evidence="10">UCMA 15228</strain>
    </source>
</reference>
<dbReference type="Gene3D" id="3.40.5.10">
    <property type="entry name" value="Ribosomal protein L9, N-terminal domain"/>
    <property type="match status" value="1"/>
</dbReference>
<sequence>MKVIFTQDVKNQGKRGEIKEVPDGYANNFLIKNKKAVYASAENVSKLHGQQNLEAKKTAEILADAKQLKIQLASAKTIIQFSEHVGPDGRLNGSVTAKEIAEQLDKQFGLMVDKRKLELPQPIKTVGLHEIPAKLHTQVSATIKVNISQIN</sequence>
<evidence type="ECO:0000256" key="3">
    <source>
        <dbReference type="ARBA" id="ARBA00022884"/>
    </source>
</evidence>
<evidence type="ECO:0000256" key="2">
    <source>
        <dbReference type="ARBA" id="ARBA00022730"/>
    </source>
</evidence>
<dbReference type="GO" id="GO:0019843">
    <property type="term" value="F:rRNA binding"/>
    <property type="evidence" value="ECO:0007669"/>
    <property type="project" value="UniProtKB-UniRule"/>
</dbReference>
<gene>
    <name evidence="7 10" type="primary">rplI</name>
    <name evidence="10" type="ORF">DLJ48_03480</name>
    <name evidence="9" type="ORF">EVC35_03315</name>
</gene>
<keyword evidence="4 7" id="KW-0689">Ribosomal protein</keyword>
<evidence type="ECO:0000313" key="11">
    <source>
        <dbReference type="Proteomes" id="UP000286907"/>
    </source>
</evidence>
<dbReference type="EMBL" id="CP029684">
    <property type="protein sequence ID" value="QAS69646.1"/>
    <property type="molecule type" value="Genomic_DNA"/>
</dbReference>
<evidence type="ECO:0000313" key="9">
    <source>
        <dbReference type="EMBL" id="MDN6900036.1"/>
    </source>
</evidence>
<dbReference type="HAMAP" id="MF_00503">
    <property type="entry name" value="Ribosomal_bL9"/>
    <property type="match status" value="1"/>
</dbReference>
<dbReference type="PANTHER" id="PTHR21368">
    <property type="entry name" value="50S RIBOSOMAL PROTEIN L9"/>
    <property type="match status" value="1"/>
</dbReference>
<dbReference type="FunFam" id="3.40.5.10:FF:000002">
    <property type="entry name" value="50S ribosomal protein L9"/>
    <property type="match status" value="1"/>
</dbReference>
<dbReference type="PROSITE" id="PS00651">
    <property type="entry name" value="RIBOSOMAL_L9"/>
    <property type="match status" value="1"/>
</dbReference>
<feature type="domain" description="Ribosomal protein L9" evidence="8">
    <location>
        <begin position="13"/>
        <end position="40"/>
    </location>
</feature>
<dbReference type="InterPro" id="IPR036791">
    <property type="entry name" value="Ribosomal_bL9_C_sf"/>
</dbReference>
<evidence type="ECO:0000256" key="1">
    <source>
        <dbReference type="ARBA" id="ARBA00010605"/>
    </source>
</evidence>
<dbReference type="AlphaFoldDB" id="A0AAE5TQJ2"/>
<evidence type="ECO:0000256" key="4">
    <source>
        <dbReference type="ARBA" id="ARBA00022980"/>
    </source>
</evidence>
<reference evidence="10 11" key="1">
    <citation type="journal article" date="2019" name="Syst. Appl. Microbiol.">
        <title>Oenococcus sicerae sp. nov., isolated from French cider.</title>
        <authorList>
            <person name="Cousin F.J."/>
            <person name="Le Guellec R."/>
            <person name="Chagnot C."/>
            <person name="Goux D."/>
            <person name="Dalmasso M."/>
            <person name="Laplace J.M."/>
            <person name="Cretenet M."/>
        </authorList>
    </citation>
    <scope>NUCLEOTIDE SEQUENCE [LARGE SCALE GENOMIC DNA]</scope>
    <source>
        <strain evidence="10 11">UCMA 15228</strain>
    </source>
</reference>
<dbReference type="GO" id="GO:0006412">
    <property type="term" value="P:translation"/>
    <property type="evidence" value="ECO:0007669"/>
    <property type="project" value="UniProtKB-UniRule"/>
</dbReference>